<reference evidence="1 2" key="1">
    <citation type="journal article" date="2017" name="Nat. Commun.">
        <title>Genome assembly with in vitro proximity ligation data and whole-genome triplication in lettuce.</title>
        <authorList>
            <person name="Reyes-Chin-Wo S."/>
            <person name="Wang Z."/>
            <person name="Yang X."/>
            <person name="Kozik A."/>
            <person name="Arikit S."/>
            <person name="Song C."/>
            <person name="Xia L."/>
            <person name="Froenicke L."/>
            <person name="Lavelle D.O."/>
            <person name="Truco M.J."/>
            <person name="Xia R."/>
            <person name="Zhu S."/>
            <person name="Xu C."/>
            <person name="Xu H."/>
            <person name="Xu X."/>
            <person name="Cox K."/>
            <person name="Korf I."/>
            <person name="Meyers B.C."/>
            <person name="Michelmore R.W."/>
        </authorList>
    </citation>
    <scope>NUCLEOTIDE SEQUENCE [LARGE SCALE GENOMIC DNA]</scope>
    <source>
        <strain evidence="2">cv. Salinas</strain>
        <tissue evidence="1">Seedlings</tissue>
    </source>
</reference>
<dbReference type="PANTHER" id="PTHR35302">
    <property type="match status" value="1"/>
</dbReference>
<evidence type="ECO:0000313" key="1">
    <source>
        <dbReference type="EMBL" id="KAJ0192425.1"/>
    </source>
</evidence>
<dbReference type="AlphaFoldDB" id="A0A9R1URK2"/>
<accession>A0A9R1URK2</accession>
<organism evidence="1 2">
    <name type="scientific">Lactuca sativa</name>
    <name type="common">Garden lettuce</name>
    <dbReference type="NCBI Taxonomy" id="4236"/>
    <lineage>
        <taxon>Eukaryota</taxon>
        <taxon>Viridiplantae</taxon>
        <taxon>Streptophyta</taxon>
        <taxon>Embryophyta</taxon>
        <taxon>Tracheophyta</taxon>
        <taxon>Spermatophyta</taxon>
        <taxon>Magnoliopsida</taxon>
        <taxon>eudicotyledons</taxon>
        <taxon>Gunneridae</taxon>
        <taxon>Pentapetalae</taxon>
        <taxon>asterids</taxon>
        <taxon>campanulids</taxon>
        <taxon>Asterales</taxon>
        <taxon>Asteraceae</taxon>
        <taxon>Cichorioideae</taxon>
        <taxon>Cichorieae</taxon>
        <taxon>Lactucinae</taxon>
        <taxon>Lactuca</taxon>
    </lineage>
</organism>
<dbReference type="OrthoDB" id="10582466at2759"/>
<keyword evidence="2" id="KW-1185">Reference proteome</keyword>
<name>A0A9R1URK2_LACSA</name>
<protein>
    <submittedName>
        <fullName evidence="1">Uncharacterized protein</fullName>
    </submittedName>
</protein>
<proteinExistence type="predicted"/>
<gene>
    <name evidence="1" type="ORF">LSAT_V11C800452160</name>
</gene>
<comment type="caution">
    <text evidence="1">The sequence shown here is derived from an EMBL/GenBank/DDBJ whole genome shotgun (WGS) entry which is preliminary data.</text>
</comment>
<dbReference type="InterPro" id="IPR021919">
    <property type="entry name" value="CCB1"/>
</dbReference>
<dbReference type="PANTHER" id="PTHR35302:SF1">
    <property type="entry name" value="PROTEIN COFACTOR ASSEMBLY OF COMPLEX C SUBUNIT B CCB1, CHLOROPLASTIC"/>
    <property type="match status" value="1"/>
</dbReference>
<sequence>MLVYAVVGYITKLHETVTVAGEILSGGSIYIRRGTKGRKENAPKQILGDNLSFFTRNNFLVFEIESEQRANTLVTFCTCISLTSVGLMLTITVPYVDDNQFPFIVFSPSVQSEMRNWNSGGYSVRMLVVEYMTLSEIVVQRDDQQVE</sequence>
<dbReference type="Proteomes" id="UP000235145">
    <property type="component" value="Unassembled WGS sequence"/>
</dbReference>
<evidence type="ECO:0000313" key="2">
    <source>
        <dbReference type="Proteomes" id="UP000235145"/>
    </source>
</evidence>
<dbReference type="EMBL" id="NBSK02000008">
    <property type="protein sequence ID" value="KAJ0192425.1"/>
    <property type="molecule type" value="Genomic_DNA"/>
</dbReference>